<protein>
    <submittedName>
        <fullName evidence="7">Alanine racemase</fullName>
    </submittedName>
</protein>
<evidence type="ECO:0000256" key="2">
    <source>
        <dbReference type="ARBA" id="ARBA00022898"/>
    </source>
</evidence>
<dbReference type="PRINTS" id="PR00992">
    <property type="entry name" value="ALARACEMASE"/>
</dbReference>
<gene>
    <name evidence="7" type="ORF">IAA83_09175</name>
</gene>
<dbReference type="Pfam" id="PF01168">
    <property type="entry name" value="Ala_racemase_N"/>
    <property type="match status" value="1"/>
</dbReference>
<dbReference type="SUPFAM" id="SSF51419">
    <property type="entry name" value="PLP-binding barrel"/>
    <property type="match status" value="1"/>
</dbReference>
<dbReference type="Gene3D" id="2.40.37.10">
    <property type="entry name" value="Lyase, Ornithine Decarboxylase, Chain A, domain 1"/>
    <property type="match status" value="1"/>
</dbReference>
<reference evidence="7" key="2">
    <citation type="journal article" date="2021" name="PeerJ">
        <title>Extensive microbial diversity within the chicken gut microbiome revealed by metagenomics and culture.</title>
        <authorList>
            <person name="Gilroy R."/>
            <person name="Ravi A."/>
            <person name="Getino M."/>
            <person name="Pursley I."/>
            <person name="Horton D.L."/>
            <person name="Alikhan N.F."/>
            <person name="Baker D."/>
            <person name="Gharbi K."/>
            <person name="Hall N."/>
            <person name="Watson M."/>
            <person name="Adriaenssens E.M."/>
            <person name="Foster-Nyarko E."/>
            <person name="Jarju S."/>
            <person name="Secka A."/>
            <person name="Antonio M."/>
            <person name="Oren A."/>
            <person name="Chaudhuri R.R."/>
            <person name="La Ragione R."/>
            <person name="Hildebrand F."/>
            <person name="Pallen M.J."/>
        </authorList>
    </citation>
    <scope>NUCLEOTIDE SEQUENCE</scope>
    <source>
        <strain evidence="7">ChiBcec16-1751</strain>
    </source>
</reference>
<accession>A0A9D1FB65</accession>
<dbReference type="GO" id="GO:0030170">
    <property type="term" value="F:pyridoxal phosphate binding"/>
    <property type="evidence" value="ECO:0007669"/>
    <property type="project" value="TreeGrafter"/>
</dbReference>
<dbReference type="GO" id="GO:0008784">
    <property type="term" value="F:alanine racemase activity"/>
    <property type="evidence" value="ECO:0007669"/>
    <property type="project" value="InterPro"/>
</dbReference>
<dbReference type="InterPro" id="IPR000821">
    <property type="entry name" value="Ala_racemase"/>
</dbReference>
<dbReference type="GO" id="GO:0030632">
    <property type="term" value="P:D-alanine biosynthetic process"/>
    <property type="evidence" value="ECO:0007669"/>
    <property type="project" value="TreeGrafter"/>
</dbReference>
<evidence type="ECO:0000256" key="3">
    <source>
        <dbReference type="ARBA" id="ARBA00023235"/>
    </source>
</evidence>
<feature type="modified residue" description="N6-(pyridoxal phosphate)lysine" evidence="4">
    <location>
        <position position="32"/>
    </location>
</feature>
<dbReference type="PANTHER" id="PTHR30511">
    <property type="entry name" value="ALANINE RACEMASE"/>
    <property type="match status" value="1"/>
</dbReference>
<dbReference type="GO" id="GO:0005829">
    <property type="term" value="C:cytosol"/>
    <property type="evidence" value="ECO:0007669"/>
    <property type="project" value="TreeGrafter"/>
</dbReference>
<dbReference type="EMBL" id="DVJJ01000141">
    <property type="protein sequence ID" value="HIS65524.1"/>
    <property type="molecule type" value="Genomic_DNA"/>
</dbReference>
<evidence type="ECO:0000256" key="4">
    <source>
        <dbReference type="PIRSR" id="PIRSR600821-50"/>
    </source>
</evidence>
<reference evidence="7" key="1">
    <citation type="submission" date="2020-10" db="EMBL/GenBank/DDBJ databases">
        <authorList>
            <person name="Gilroy R."/>
        </authorList>
    </citation>
    <scope>NUCLEOTIDE SEQUENCE</scope>
    <source>
        <strain evidence="7">ChiBcec16-1751</strain>
    </source>
</reference>
<dbReference type="AlphaFoldDB" id="A0A9D1FB65"/>
<dbReference type="PANTHER" id="PTHR30511:SF0">
    <property type="entry name" value="ALANINE RACEMASE, CATABOLIC-RELATED"/>
    <property type="match status" value="1"/>
</dbReference>
<evidence type="ECO:0000259" key="6">
    <source>
        <dbReference type="SMART" id="SM01005"/>
    </source>
</evidence>
<feature type="domain" description="Alanine racemase C-terminal" evidence="6">
    <location>
        <begin position="235"/>
        <end position="362"/>
    </location>
</feature>
<keyword evidence="3" id="KW-0413">Isomerase</keyword>
<name>A0A9D1FB65_9FIRM</name>
<evidence type="ECO:0000256" key="1">
    <source>
        <dbReference type="ARBA" id="ARBA00001933"/>
    </source>
</evidence>
<evidence type="ECO:0000313" key="7">
    <source>
        <dbReference type="EMBL" id="HIS65524.1"/>
    </source>
</evidence>
<dbReference type="Gene3D" id="3.20.20.10">
    <property type="entry name" value="Alanine racemase"/>
    <property type="match status" value="1"/>
</dbReference>
<comment type="cofactor">
    <cofactor evidence="1 4">
        <name>pyridoxal 5'-phosphate</name>
        <dbReference type="ChEBI" id="CHEBI:597326"/>
    </cofactor>
</comment>
<proteinExistence type="predicted"/>
<dbReference type="Pfam" id="PF00842">
    <property type="entry name" value="Ala_racemase_C"/>
    <property type="match status" value="1"/>
</dbReference>
<dbReference type="Proteomes" id="UP000886741">
    <property type="component" value="Unassembled WGS sequence"/>
</dbReference>
<feature type="binding site" evidence="5">
    <location>
        <position position="327"/>
    </location>
    <ligand>
        <name>substrate</name>
    </ligand>
</feature>
<keyword evidence="2 4" id="KW-0663">Pyridoxal phosphate</keyword>
<dbReference type="CDD" id="cd00430">
    <property type="entry name" value="PLPDE_III_AR"/>
    <property type="match status" value="1"/>
</dbReference>
<dbReference type="SMART" id="SM01005">
    <property type="entry name" value="Ala_racemase_C"/>
    <property type="match status" value="1"/>
</dbReference>
<evidence type="ECO:0000256" key="5">
    <source>
        <dbReference type="PIRSR" id="PIRSR600821-52"/>
    </source>
</evidence>
<dbReference type="InterPro" id="IPR011079">
    <property type="entry name" value="Ala_racemase_C"/>
</dbReference>
<dbReference type="PROSITE" id="PS00395">
    <property type="entry name" value="ALANINE_RACEMASE"/>
    <property type="match status" value="1"/>
</dbReference>
<dbReference type="InterPro" id="IPR009006">
    <property type="entry name" value="Ala_racemase/Decarboxylase_C"/>
</dbReference>
<sequence length="362" mass="40734">MRAYVVEKETLQSNIRAILQRAGDVPVWAVLKGNGYGLGIVPFAKMLREQGVTRFCVTELREAKALRQAGFTEEAILMLQPTVEREVLEQLLDLHVICTVSSRDDAVVLNGIANEKDMVAEAHIKIDVGMGRYGFLPKEMDKILSIYEYMDGIAVSGIYTHFPMAFCSEKKTREQFEQFTYVLDQIAGRGFETGTPHCCNSAAFFRWKDMHLGGVRIGSAWLGRINVRGHNLRRVGYCVARVQEIHWVKRGGTTGYGGVWRAKKPTRLAAVPVGWYHGFGVEYGRDSFRFRDCVRGSLSLLKAFLQRKKLTVRIGDHRCPVRGHVGMLHCMVDVTDVDCHAGDPVLIDINPLVQKGMDVVFR</sequence>
<dbReference type="InterPro" id="IPR029066">
    <property type="entry name" value="PLP-binding_barrel"/>
</dbReference>
<dbReference type="SUPFAM" id="SSF50621">
    <property type="entry name" value="Alanine racemase C-terminal domain-like"/>
    <property type="match status" value="1"/>
</dbReference>
<dbReference type="InterPro" id="IPR001608">
    <property type="entry name" value="Ala_racemase_N"/>
</dbReference>
<evidence type="ECO:0000313" key="8">
    <source>
        <dbReference type="Proteomes" id="UP000886741"/>
    </source>
</evidence>
<feature type="binding site" evidence="5">
    <location>
        <position position="132"/>
    </location>
    <ligand>
        <name>substrate</name>
    </ligand>
</feature>
<organism evidence="7 8">
    <name type="scientific">Candidatus Avoscillospira avistercoris</name>
    <dbReference type="NCBI Taxonomy" id="2840707"/>
    <lineage>
        <taxon>Bacteria</taxon>
        <taxon>Bacillati</taxon>
        <taxon>Bacillota</taxon>
        <taxon>Clostridia</taxon>
        <taxon>Eubacteriales</taxon>
        <taxon>Oscillospiraceae</taxon>
        <taxon>Oscillospiraceae incertae sedis</taxon>
        <taxon>Candidatus Avoscillospira</taxon>
    </lineage>
</organism>
<comment type="caution">
    <text evidence="7">The sequence shown here is derived from an EMBL/GenBank/DDBJ whole genome shotgun (WGS) entry which is preliminary data.</text>
</comment>
<dbReference type="InterPro" id="IPR020622">
    <property type="entry name" value="Ala_racemase_pyridoxalP-BS"/>
</dbReference>